<dbReference type="InterPro" id="IPR051636">
    <property type="entry name" value="Plant_LTP/defense-related"/>
</dbReference>
<gene>
    <name evidence="5" type="ORF">ARALYDRAFT_914366</name>
</gene>
<name>D7ME37_ARALL</name>
<dbReference type="SMART" id="SM00499">
    <property type="entry name" value="AAI"/>
    <property type="match status" value="1"/>
</dbReference>
<accession>D7ME37</accession>
<sequence>MNPKCSKTTIALFFAFTILLIGDAEANSRPRPRPPPPPPRTPRTPPTTPPRTPPLSPPRNPPTPPPRTPPVPPPRTPPTPPPRGRCPRNGLPLQICSTILSIFDGFLGFGRAQPCCSLIRNLSDADALACLCESVRAPSGSLPPNIINLYRTCGRSIPPGFTCP</sequence>
<feature type="domain" description="Bifunctional inhibitor/plant lipid transfer protein/seed storage helical" evidence="4">
    <location>
        <begin position="5"/>
        <end position="163"/>
    </location>
</feature>
<dbReference type="InterPro" id="IPR016140">
    <property type="entry name" value="Bifunc_inhib/LTP/seed_store"/>
</dbReference>
<dbReference type="PANTHER" id="PTHR31731">
    <property type="match status" value="1"/>
</dbReference>
<comment type="similarity">
    <text evidence="1">Belongs to the plant LTP family. PEARLI1 subfamily.</text>
</comment>
<feature type="region of interest" description="Disordered" evidence="2">
    <location>
        <begin position="23"/>
        <end position="87"/>
    </location>
</feature>
<dbReference type="HOGENOM" id="CLU_1621270_0_0_1"/>
<dbReference type="CDD" id="cd01958">
    <property type="entry name" value="HPS_like"/>
    <property type="match status" value="1"/>
</dbReference>
<keyword evidence="6" id="KW-1185">Reference proteome</keyword>
<protein>
    <recommendedName>
        <fullName evidence="4">Bifunctional inhibitor/plant lipid transfer protein/seed storage helical domain-containing protein</fullName>
    </recommendedName>
</protein>
<dbReference type="SUPFAM" id="SSF47699">
    <property type="entry name" value="Bifunctional inhibitor/lipid-transfer protein/seed storage 2S albumin"/>
    <property type="match status" value="1"/>
</dbReference>
<dbReference type="STRING" id="81972.D7ME37"/>
<evidence type="ECO:0000256" key="2">
    <source>
        <dbReference type="SAM" id="MobiDB-lite"/>
    </source>
</evidence>
<feature type="chain" id="PRO_5003103560" description="Bifunctional inhibitor/plant lipid transfer protein/seed storage helical domain-containing protein" evidence="3">
    <location>
        <begin position="27"/>
        <end position="164"/>
    </location>
</feature>
<proteinExistence type="inferred from homology"/>
<reference evidence="6" key="1">
    <citation type="journal article" date="2011" name="Nat. Genet.">
        <title>The Arabidopsis lyrata genome sequence and the basis of rapid genome size change.</title>
        <authorList>
            <person name="Hu T.T."/>
            <person name="Pattyn P."/>
            <person name="Bakker E.G."/>
            <person name="Cao J."/>
            <person name="Cheng J.-F."/>
            <person name="Clark R.M."/>
            <person name="Fahlgren N."/>
            <person name="Fawcett J.A."/>
            <person name="Grimwood J."/>
            <person name="Gundlach H."/>
            <person name="Haberer G."/>
            <person name="Hollister J.D."/>
            <person name="Ossowski S."/>
            <person name="Ottilar R.P."/>
            <person name="Salamov A.A."/>
            <person name="Schneeberger K."/>
            <person name="Spannagl M."/>
            <person name="Wang X."/>
            <person name="Yang L."/>
            <person name="Nasrallah M.E."/>
            <person name="Bergelson J."/>
            <person name="Carrington J.C."/>
            <person name="Gaut B.S."/>
            <person name="Schmutz J."/>
            <person name="Mayer K.F.X."/>
            <person name="Van de Peer Y."/>
            <person name="Grigoriev I.V."/>
            <person name="Nordborg M."/>
            <person name="Weigel D."/>
            <person name="Guo Y.-L."/>
        </authorList>
    </citation>
    <scope>NUCLEOTIDE SEQUENCE [LARGE SCALE GENOMIC DNA]</scope>
    <source>
        <strain evidence="6">cv. MN47</strain>
    </source>
</reference>
<dbReference type="EMBL" id="GL348719">
    <property type="protein sequence ID" value="EFH44025.1"/>
    <property type="molecule type" value="Genomic_DNA"/>
</dbReference>
<organism evidence="6">
    <name type="scientific">Arabidopsis lyrata subsp. lyrata</name>
    <name type="common">Lyre-leaved rock-cress</name>
    <dbReference type="NCBI Taxonomy" id="81972"/>
    <lineage>
        <taxon>Eukaryota</taxon>
        <taxon>Viridiplantae</taxon>
        <taxon>Streptophyta</taxon>
        <taxon>Embryophyta</taxon>
        <taxon>Tracheophyta</taxon>
        <taxon>Spermatophyta</taxon>
        <taxon>Magnoliopsida</taxon>
        <taxon>eudicotyledons</taxon>
        <taxon>Gunneridae</taxon>
        <taxon>Pentapetalae</taxon>
        <taxon>rosids</taxon>
        <taxon>malvids</taxon>
        <taxon>Brassicales</taxon>
        <taxon>Brassicaceae</taxon>
        <taxon>Camelineae</taxon>
        <taxon>Arabidopsis</taxon>
    </lineage>
</organism>
<evidence type="ECO:0000256" key="3">
    <source>
        <dbReference type="SAM" id="SignalP"/>
    </source>
</evidence>
<dbReference type="Gene3D" id="1.10.110.10">
    <property type="entry name" value="Plant lipid-transfer and hydrophobic proteins"/>
    <property type="match status" value="1"/>
</dbReference>
<dbReference type="InterPro" id="IPR036312">
    <property type="entry name" value="Bifun_inhib/LTP/seed_sf"/>
</dbReference>
<dbReference type="AlphaFoldDB" id="D7ME37"/>
<dbReference type="Pfam" id="PF14547">
    <property type="entry name" value="Hydrophob_seed"/>
    <property type="match status" value="1"/>
</dbReference>
<evidence type="ECO:0000313" key="5">
    <source>
        <dbReference type="EMBL" id="EFH44025.1"/>
    </source>
</evidence>
<evidence type="ECO:0000256" key="1">
    <source>
        <dbReference type="ARBA" id="ARBA00008965"/>
    </source>
</evidence>
<evidence type="ECO:0000313" key="6">
    <source>
        <dbReference type="Proteomes" id="UP000008694"/>
    </source>
</evidence>
<feature type="signal peptide" evidence="3">
    <location>
        <begin position="1"/>
        <end position="26"/>
    </location>
</feature>
<dbReference type="Proteomes" id="UP000008694">
    <property type="component" value="Unassembled WGS sequence"/>
</dbReference>
<keyword evidence="3" id="KW-0732">Signal</keyword>
<dbReference type="Gramene" id="scaffold_702108.1">
    <property type="protein sequence ID" value="scaffold_702108.1"/>
    <property type="gene ID" value="scaffold_702108.1"/>
</dbReference>
<dbReference type="InterPro" id="IPR027923">
    <property type="entry name" value="Hydrophob_seed_dom"/>
</dbReference>
<evidence type="ECO:0000259" key="4">
    <source>
        <dbReference type="SMART" id="SM00499"/>
    </source>
</evidence>
<feature type="compositionally biased region" description="Pro residues" evidence="2">
    <location>
        <begin position="33"/>
        <end position="84"/>
    </location>
</feature>